<proteinExistence type="predicted"/>
<dbReference type="InterPro" id="IPR003607">
    <property type="entry name" value="HD/PDEase_dom"/>
</dbReference>
<dbReference type="InterPro" id="IPR006674">
    <property type="entry name" value="HD_domain"/>
</dbReference>
<reference evidence="2 3" key="1">
    <citation type="journal article" date="2015" name="Nature">
        <title>rRNA introns, odd ribosomes, and small enigmatic genomes across a large radiation of phyla.</title>
        <authorList>
            <person name="Brown C.T."/>
            <person name="Hug L.A."/>
            <person name="Thomas B.C."/>
            <person name="Sharon I."/>
            <person name="Castelle C.J."/>
            <person name="Singh A."/>
            <person name="Wilkins M.J."/>
            <person name="Williams K.H."/>
            <person name="Banfield J.F."/>
        </authorList>
    </citation>
    <scope>NUCLEOTIDE SEQUENCE [LARGE SCALE GENOMIC DNA]</scope>
</reference>
<dbReference type="SMART" id="SM00471">
    <property type="entry name" value="HDc"/>
    <property type="match status" value="1"/>
</dbReference>
<dbReference type="AlphaFoldDB" id="A0A0G0YJQ6"/>
<gene>
    <name evidence="2" type="ORF">UU65_C0001G0166</name>
</gene>
<protein>
    <submittedName>
        <fullName evidence="2">Seg</fullName>
    </submittedName>
</protein>
<comment type="caution">
    <text evidence="2">The sequence shown here is derived from an EMBL/GenBank/DDBJ whole genome shotgun (WGS) entry which is preliminary data.</text>
</comment>
<organism evidence="2 3">
    <name type="scientific">candidate division CPR2 bacterium GW2011_GWC1_41_48</name>
    <dbReference type="NCBI Taxonomy" id="1618344"/>
    <lineage>
        <taxon>Bacteria</taxon>
        <taxon>Bacteria division CPR2</taxon>
    </lineage>
</organism>
<dbReference type="Gene3D" id="1.10.3210.10">
    <property type="entry name" value="Hypothetical protein af1432"/>
    <property type="match status" value="1"/>
</dbReference>
<evidence type="ECO:0000313" key="2">
    <source>
        <dbReference type="EMBL" id="KKS09761.1"/>
    </source>
</evidence>
<dbReference type="Pfam" id="PF01966">
    <property type="entry name" value="HD"/>
    <property type="match status" value="1"/>
</dbReference>
<dbReference type="SUPFAM" id="SSF109604">
    <property type="entry name" value="HD-domain/PDEase-like"/>
    <property type="match status" value="1"/>
</dbReference>
<dbReference type="Proteomes" id="UP000033869">
    <property type="component" value="Unassembled WGS sequence"/>
</dbReference>
<evidence type="ECO:0000313" key="3">
    <source>
        <dbReference type="Proteomes" id="UP000033869"/>
    </source>
</evidence>
<sequence>MIPTKKQALKILDQYDLPEPVIKHSLLVCEVSDFIGQKMITNGQNVELEKLKAAAILLDLDKAIVGSDYKKHGHVAAQILSKKGMSEIAPLVKKHWVGNIGTSDLNPQTIEEKILFYADKITSTKIVSLEERGFSWLKKLPGKKDRILRNLSLVGKLEEEILSLAKITFKDIEQHFNS</sequence>
<feature type="domain" description="HD/PDEase" evidence="1">
    <location>
        <begin position="17"/>
        <end position="133"/>
    </location>
</feature>
<evidence type="ECO:0000259" key="1">
    <source>
        <dbReference type="SMART" id="SM00471"/>
    </source>
</evidence>
<dbReference type="EMBL" id="LCBL01000001">
    <property type="protein sequence ID" value="KKS09761.1"/>
    <property type="molecule type" value="Genomic_DNA"/>
</dbReference>
<accession>A0A0G0YJQ6</accession>
<name>A0A0G0YJQ6_UNCC2</name>